<reference evidence="1 2" key="1">
    <citation type="submission" date="2019-03" db="EMBL/GenBank/DDBJ databases">
        <title>Genomics of glacier-inhabiting Cryobacterium strains.</title>
        <authorList>
            <person name="Liu Q."/>
            <person name="Xin Y.-H."/>
        </authorList>
    </citation>
    <scope>NUCLEOTIDE SEQUENCE [LARGE SCALE GENOMIC DNA]</scope>
    <source>
        <strain evidence="1 2">TMT1-51</strain>
    </source>
</reference>
<dbReference type="Proteomes" id="UP000297472">
    <property type="component" value="Unassembled WGS sequence"/>
</dbReference>
<proteinExistence type="predicted"/>
<dbReference type="OrthoDB" id="5194596at2"/>
<accession>A0A4Y8JW30</accession>
<keyword evidence="2" id="KW-1185">Reference proteome</keyword>
<evidence type="ECO:0000313" key="1">
    <source>
        <dbReference type="EMBL" id="TFD31138.1"/>
    </source>
</evidence>
<dbReference type="EMBL" id="SOHA01000017">
    <property type="protein sequence ID" value="TFD31138.1"/>
    <property type="molecule type" value="Genomic_DNA"/>
</dbReference>
<name>A0A4Y8JW30_9MICO</name>
<evidence type="ECO:0000313" key="2">
    <source>
        <dbReference type="Proteomes" id="UP000297472"/>
    </source>
</evidence>
<protein>
    <submittedName>
        <fullName evidence="1">Uncharacterized protein</fullName>
    </submittedName>
</protein>
<sequence length="258" mass="29497">MTGFADRAEQIAAHLVAHETGAEAIPYDIDGRQSAVDYHLEWPDGRRGVLEVTLVTEATSIAWQGMAAKEDWRWPSARSWEFRPASTNFLYKQTRRAVIRAAQLCDEWLVDAPEELPMSVLAEESEVAGFLADDVGTLRRTPFSAGVTLYPSTRTEFVDSAPDDFSAIVTSWHDQPHMASHIRKVRNAADVSERHLFLVPLDEVLPARFFTDDFELPVRPPHGFEEVDSLWVWSNYWHRSLVFRDQSWRWLEFPGTPV</sequence>
<gene>
    <name evidence="1" type="ORF">E3T49_06345</name>
</gene>
<dbReference type="RefSeq" id="WP_134424123.1">
    <property type="nucleotide sequence ID" value="NZ_SOHA01000017.1"/>
</dbReference>
<dbReference type="AlphaFoldDB" id="A0A4Y8JW30"/>
<comment type="caution">
    <text evidence="1">The sequence shown here is derived from an EMBL/GenBank/DDBJ whole genome shotgun (WGS) entry which is preliminary data.</text>
</comment>
<organism evidence="1 2">
    <name type="scientific">Cryobacterium cryoconiti</name>
    <dbReference type="NCBI Taxonomy" id="1259239"/>
    <lineage>
        <taxon>Bacteria</taxon>
        <taxon>Bacillati</taxon>
        <taxon>Actinomycetota</taxon>
        <taxon>Actinomycetes</taxon>
        <taxon>Micrococcales</taxon>
        <taxon>Microbacteriaceae</taxon>
        <taxon>Cryobacterium</taxon>
    </lineage>
</organism>